<dbReference type="GeneID" id="92816822"/>
<keyword evidence="3 5" id="KW-0698">rRNA processing</keyword>
<dbReference type="Proteomes" id="UP000006008">
    <property type="component" value="Unassembled WGS sequence"/>
</dbReference>
<dbReference type="STRING" id="742725.HMPREF9450_00401"/>
<reference evidence="9 10" key="1">
    <citation type="submission" date="2011-08" db="EMBL/GenBank/DDBJ databases">
        <title>The Genome Sequence of Alistipes indistinctus YIT 12060.</title>
        <authorList>
            <consortium name="The Broad Institute Genome Sequencing Platform"/>
            <person name="Earl A."/>
            <person name="Ward D."/>
            <person name="Feldgarden M."/>
            <person name="Gevers D."/>
            <person name="Morotomi M."/>
            <person name="Young S.K."/>
            <person name="Zeng Q."/>
            <person name="Gargeya S."/>
            <person name="Fitzgerald M."/>
            <person name="Haas B."/>
            <person name="Abouelleil A."/>
            <person name="Alvarado L."/>
            <person name="Arachchi H.M."/>
            <person name="Berlin A."/>
            <person name="Brown A."/>
            <person name="Chapman S.B."/>
            <person name="Chen Z."/>
            <person name="Dunbar C."/>
            <person name="Freedman E."/>
            <person name="Gearin G."/>
            <person name="Gellesch M."/>
            <person name="Goldberg J."/>
            <person name="Griggs A."/>
            <person name="Gujja S."/>
            <person name="Heiman D."/>
            <person name="Howarth C."/>
            <person name="Larson L."/>
            <person name="Lui A."/>
            <person name="MacDonald P.J.P."/>
            <person name="Montmayeur A."/>
            <person name="Murphy C."/>
            <person name="Neiman D."/>
            <person name="Pearson M."/>
            <person name="Priest M."/>
            <person name="Roberts A."/>
            <person name="Saif S."/>
            <person name="Shea T."/>
            <person name="Shenoy N."/>
            <person name="Sisk P."/>
            <person name="Stolte C."/>
            <person name="Sykes S."/>
            <person name="Wortman J."/>
            <person name="Nusbaum C."/>
            <person name="Birren B."/>
        </authorList>
    </citation>
    <scope>NUCLEOTIDE SEQUENCE [LARGE SCALE GENOMIC DNA]</scope>
    <source>
        <strain evidence="9 10">YIT 12060</strain>
    </source>
</reference>
<keyword evidence="1 5" id="KW-0963">Cytoplasm</keyword>
<keyword evidence="4 5" id="KW-0143">Chaperone</keyword>
<evidence type="ECO:0000256" key="3">
    <source>
        <dbReference type="ARBA" id="ARBA00022552"/>
    </source>
</evidence>
<dbReference type="InterPro" id="IPR009000">
    <property type="entry name" value="Transl_B-barrel_sf"/>
</dbReference>
<comment type="caution">
    <text evidence="9">The sequence shown here is derived from an EMBL/GenBank/DDBJ whole genome shotgun (WGS) entry which is preliminary data.</text>
</comment>
<dbReference type="InterPro" id="IPR002676">
    <property type="entry name" value="RimM_N"/>
</dbReference>
<dbReference type="HOGENOM" id="CLU_1248450_0_0_10"/>
<dbReference type="Gene3D" id="2.40.30.60">
    <property type="entry name" value="RimM"/>
    <property type="match status" value="1"/>
</dbReference>
<feature type="region of interest" description="Disordered" evidence="6">
    <location>
        <begin position="114"/>
        <end position="157"/>
    </location>
</feature>
<dbReference type="Pfam" id="PF01782">
    <property type="entry name" value="RimM"/>
    <property type="match status" value="1"/>
</dbReference>
<dbReference type="EMBL" id="ADLD01000004">
    <property type="protein sequence ID" value="EHB93135.1"/>
    <property type="molecule type" value="Genomic_DNA"/>
</dbReference>
<dbReference type="PANTHER" id="PTHR33692">
    <property type="entry name" value="RIBOSOME MATURATION FACTOR RIMM"/>
    <property type="match status" value="1"/>
</dbReference>
<comment type="similarity">
    <text evidence="5">Belongs to the RimM family.</text>
</comment>
<dbReference type="InterPro" id="IPR011961">
    <property type="entry name" value="RimM"/>
</dbReference>
<evidence type="ECO:0000259" key="8">
    <source>
        <dbReference type="Pfam" id="PF24986"/>
    </source>
</evidence>
<comment type="domain">
    <text evidence="5">The PRC barrel domain binds ribosomal protein uS19.</text>
</comment>
<evidence type="ECO:0000256" key="1">
    <source>
        <dbReference type="ARBA" id="ARBA00022490"/>
    </source>
</evidence>
<comment type="function">
    <text evidence="5">An accessory protein needed during the final step in the assembly of 30S ribosomal subunit, possibly for assembly of the head region. Essential for efficient processing of 16S rRNA. May be needed both before and after RbfA during the maturation of 16S rRNA. It has affinity for free ribosomal 30S subunits but not for 70S ribosomes.</text>
</comment>
<evidence type="ECO:0000256" key="6">
    <source>
        <dbReference type="SAM" id="MobiDB-lite"/>
    </source>
</evidence>
<dbReference type="PANTHER" id="PTHR33692:SF1">
    <property type="entry name" value="RIBOSOME MATURATION FACTOR RIMM"/>
    <property type="match status" value="1"/>
</dbReference>
<sequence length="214" mass="23610">MLEENAKAVARVSKTFGQNGELTLNLYDSFPQDFNPSEPLFVVIDKLAVPLFCDRFQRRGRSGAVVAFGDIDTERRAAELIGLELYLSPGPDEEDDEGDGLIYLEDLVGYTVRLTGENPDTPVSNPPPSSSSPESKPASEPGLKHSETGSDEQRSGCSADRIEEFIDGENPLFRVRIGSREVLIPAVEEFIADIDQERQSIEFDLPEGLLELYS</sequence>
<evidence type="ECO:0000313" key="10">
    <source>
        <dbReference type="Proteomes" id="UP000006008"/>
    </source>
</evidence>
<dbReference type="GO" id="GO:0042274">
    <property type="term" value="P:ribosomal small subunit biogenesis"/>
    <property type="evidence" value="ECO:0007669"/>
    <property type="project" value="UniProtKB-UniRule"/>
</dbReference>
<name>G5H641_9BACT</name>
<dbReference type="GO" id="GO:0005737">
    <property type="term" value="C:cytoplasm"/>
    <property type="evidence" value="ECO:0007669"/>
    <property type="project" value="UniProtKB-SubCell"/>
</dbReference>
<feature type="compositionally biased region" description="Basic and acidic residues" evidence="6">
    <location>
        <begin position="142"/>
        <end position="157"/>
    </location>
</feature>
<comment type="subcellular location">
    <subcellularLocation>
        <location evidence="5">Cytoplasm</location>
    </subcellularLocation>
</comment>
<evidence type="ECO:0000313" key="9">
    <source>
        <dbReference type="EMBL" id="EHB93135.1"/>
    </source>
</evidence>
<dbReference type="HAMAP" id="MF_00014">
    <property type="entry name" value="Ribosome_mat_RimM"/>
    <property type="match status" value="1"/>
</dbReference>
<keyword evidence="2 5" id="KW-0690">Ribosome biogenesis</keyword>
<dbReference type="SUPFAM" id="SSF50447">
    <property type="entry name" value="Translation proteins"/>
    <property type="match status" value="1"/>
</dbReference>
<dbReference type="RefSeq" id="WP_009133207.1">
    <property type="nucleotide sequence ID" value="NZ_CP102250.1"/>
</dbReference>
<dbReference type="AlphaFoldDB" id="G5H641"/>
<protein>
    <recommendedName>
        <fullName evidence="5">Ribosome maturation factor RimM</fullName>
    </recommendedName>
</protein>
<dbReference type="PATRIC" id="fig|742725.3.peg.445"/>
<proteinExistence type="inferred from homology"/>
<feature type="domain" description="RimM N-terminal" evidence="7">
    <location>
        <begin position="9"/>
        <end position="87"/>
    </location>
</feature>
<dbReference type="InterPro" id="IPR036976">
    <property type="entry name" value="RimM_N_sf"/>
</dbReference>
<keyword evidence="10" id="KW-1185">Reference proteome</keyword>
<dbReference type="GO" id="GO:0043022">
    <property type="term" value="F:ribosome binding"/>
    <property type="evidence" value="ECO:0007669"/>
    <property type="project" value="InterPro"/>
</dbReference>
<organism evidence="9 10">
    <name type="scientific">Alistipes indistinctus YIT 12060</name>
    <dbReference type="NCBI Taxonomy" id="742725"/>
    <lineage>
        <taxon>Bacteria</taxon>
        <taxon>Pseudomonadati</taxon>
        <taxon>Bacteroidota</taxon>
        <taxon>Bacteroidia</taxon>
        <taxon>Bacteroidales</taxon>
        <taxon>Rikenellaceae</taxon>
        <taxon>Alistipes</taxon>
    </lineage>
</organism>
<evidence type="ECO:0000256" key="5">
    <source>
        <dbReference type="HAMAP-Rule" id="MF_00014"/>
    </source>
</evidence>
<dbReference type="GO" id="GO:0005840">
    <property type="term" value="C:ribosome"/>
    <property type="evidence" value="ECO:0007669"/>
    <property type="project" value="InterPro"/>
</dbReference>
<dbReference type="InterPro" id="IPR056792">
    <property type="entry name" value="PRC_RimM"/>
</dbReference>
<evidence type="ECO:0000259" key="7">
    <source>
        <dbReference type="Pfam" id="PF01782"/>
    </source>
</evidence>
<dbReference type="GO" id="GO:0006364">
    <property type="term" value="P:rRNA processing"/>
    <property type="evidence" value="ECO:0007669"/>
    <property type="project" value="UniProtKB-UniRule"/>
</dbReference>
<gene>
    <name evidence="5" type="primary">rimM</name>
    <name evidence="9" type="ORF">HMPREF9450_00401</name>
</gene>
<dbReference type="Pfam" id="PF24986">
    <property type="entry name" value="PRC_RimM"/>
    <property type="match status" value="1"/>
</dbReference>
<evidence type="ECO:0000256" key="2">
    <source>
        <dbReference type="ARBA" id="ARBA00022517"/>
    </source>
</evidence>
<dbReference type="eggNOG" id="COG0806">
    <property type="taxonomic scope" value="Bacteria"/>
</dbReference>
<evidence type="ECO:0000256" key="4">
    <source>
        <dbReference type="ARBA" id="ARBA00023186"/>
    </source>
</evidence>
<feature type="domain" description="Ribosome maturation factor RimM PRC barrel" evidence="8">
    <location>
        <begin position="172"/>
        <end position="209"/>
    </location>
</feature>
<accession>G5H641</accession>
<feature type="compositionally biased region" description="Low complexity" evidence="6">
    <location>
        <begin position="131"/>
        <end position="141"/>
    </location>
</feature>
<dbReference type="OrthoDB" id="1001213at2"/>
<comment type="subunit">
    <text evidence="5">Binds ribosomal protein uS19.</text>
</comment>
<dbReference type="Gene3D" id="2.30.30.240">
    <property type="entry name" value="PRC-barrel domain"/>
    <property type="match status" value="1"/>
</dbReference>